<feature type="chain" id="PRO_5039376619" evidence="1">
    <location>
        <begin position="23"/>
        <end position="353"/>
    </location>
</feature>
<organism evidence="2 3">
    <name type="scientific">Spongiactinospora gelatinilytica</name>
    <dbReference type="NCBI Taxonomy" id="2666298"/>
    <lineage>
        <taxon>Bacteria</taxon>
        <taxon>Bacillati</taxon>
        <taxon>Actinomycetota</taxon>
        <taxon>Actinomycetes</taxon>
        <taxon>Streptosporangiales</taxon>
        <taxon>Streptosporangiaceae</taxon>
        <taxon>Spongiactinospora</taxon>
    </lineage>
</organism>
<dbReference type="Proteomes" id="UP000248544">
    <property type="component" value="Unassembled WGS sequence"/>
</dbReference>
<name>A0A2W2H4P6_9ACTN</name>
<dbReference type="RefSeq" id="WP_111168305.1">
    <property type="nucleotide sequence ID" value="NZ_POUA01000114.1"/>
</dbReference>
<sequence length="353" mass="38930">MLKRIQTAIVAAVMGAGALALAPGASATAATAPTVSALTVDPSAVVVSGAPVTAEFSFITANAPENVELQLKPPGISVGTQLTLQSKDLGDGKKSWTATKTFDRASTSGTWTLLAIASNKDGNDSKNEKFTVRKVRDTRIVGFDADPRRVHKGGTISVDGKLLADGRHGWDGYAGQRVTIQFKGHRWHRWVDVTSDRTDRHGRFWARVTARSSGLWRAEYEGGYHAEGSVSRPEYVRVVRPTPPPPPEKADSRIVKFDAYNEPAKRGRHLRFAGVLQVKDGWSWDGHRSKVRLYFKADGSRKWNYVKTTWSTWSGKFYTKSKAWKSGQWKAVFAGDSDAYGSTSKRDHVRVRR</sequence>
<comment type="caution">
    <text evidence="2">The sequence shown here is derived from an EMBL/GenBank/DDBJ whole genome shotgun (WGS) entry which is preliminary data.</text>
</comment>
<keyword evidence="1" id="KW-0732">Signal</keyword>
<evidence type="ECO:0000313" key="2">
    <source>
        <dbReference type="EMBL" id="PZG44950.1"/>
    </source>
</evidence>
<feature type="signal peptide" evidence="1">
    <location>
        <begin position="1"/>
        <end position="22"/>
    </location>
</feature>
<keyword evidence="3" id="KW-1185">Reference proteome</keyword>
<proteinExistence type="predicted"/>
<evidence type="ECO:0000256" key="1">
    <source>
        <dbReference type="SAM" id="SignalP"/>
    </source>
</evidence>
<reference evidence="2 3" key="1">
    <citation type="submission" date="2018-01" db="EMBL/GenBank/DDBJ databases">
        <title>Draft genome sequence of Sphaerisporangium sp. 7K107.</title>
        <authorList>
            <person name="Sahin N."/>
            <person name="Saygin H."/>
            <person name="Ay H."/>
        </authorList>
    </citation>
    <scope>NUCLEOTIDE SEQUENCE [LARGE SCALE GENOMIC DNA]</scope>
    <source>
        <strain evidence="2 3">7K107</strain>
    </source>
</reference>
<gene>
    <name evidence="2" type="ORF">C1I98_16285</name>
</gene>
<protein>
    <submittedName>
        <fullName evidence="2">Uncharacterized protein</fullName>
    </submittedName>
</protein>
<dbReference type="AlphaFoldDB" id="A0A2W2H4P6"/>
<accession>A0A2W2H4P6</accession>
<dbReference type="EMBL" id="POUA01000114">
    <property type="protein sequence ID" value="PZG44950.1"/>
    <property type="molecule type" value="Genomic_DNA"/>
</dbReference>
<evidence type="ECO:0000313" key="3">
    <source>
        <dbReference type="Proteomes" id="UP000248544"/>
    </source>
</evidence>